<keyword evidence="3" id="KW-1185">Reference proteome</keyword>
<feature type="transmembrane region" description="Helical" evidence="1">
    <location>
        <begin position="188"/>
        <end position="208"/>
    </location>
</feature>
<keyword evidence="1" id="KW-0472">Membrane</keyword>
<name>A0A4Y3HSR1_9VIBR</name>
<feature type="transmembrane region" description="Helical" evidence="1">
    <location>
        <begin position="54"/>
        <end position="83"/>
    </location>
</feature>
<keyword evidence="1" id="KW-0812">Transmembrane</keyword>
<feature type="transmembrane region" description="Helical" evidence="1">
    <location>
        <begin position="121"/>
        <end position="146"/>
    </location>
</feature>
<evidence type="ECO:0000256" key="1">
    <source>
        <dbReference type="SAM" id="Phobius"/>
    </source>
</evidence>
<feature type="transmembrane region" description="Helical" evidence="1">
    <location>
        <begin position="220"/>
        <end position="237"/>
    </location>
</feature>
<proteinExistence type="predicted"/>
<dbReference type="Proteomes" id="UP000318717">
    <property type="component" value="Unassembled WGS sequence"/>
</dbReference>
<reference evidence="2 3" key="1">
    <citation type="submission" date="2019-06" db="EMBL/GenBank/DDBJ databases">
        <title>Whole genome shotgun sequence of Vibrio inusitatus NBRC 102082.</title>
        <authorList>
            <person name="Hosoyama A."/>
            <person name="Uohara A."/>
            <person name="Ohji S."/>
            <person name="Ichikawa N."/>
        </authorList>
    </citation>
    <scope>NUCLEOTIDE SEQUENCE [LARGE SCALE GENOMIC DNA]</scope>
    <source>
        <strain evidence="2 3">NBRC 102082</strain>
    </source>
</reference>
<dbReference type="EMBL" id="BJLF01000003">
    <property type="protein sequence ID" value="GEA50077.1"/>
    <property type="molecule type" value="Genomic_DNA"/>
</dbReference>
<feature type="transmembrane region" description="Helical" evidence="1">
    <location>
        <begin position="158"/>
        <end position="182"/>
    </location>
</feature>
<accession>A0A4Y3HSR1</accession>
<dbReference type="AlphaFoldDB" id="A0A4Y3HSR1"/>
<evidence type="ECO:0000313" key="3">
    <source>
        <dbReference type="Proteomes" id="UP000318717"/>
    </source>
</evidence>
<feature type="transmembrane region" description="Helical" evidence="1">
    <location>
        <begin position="21"/>
        <end position="42"/>
    </location>
</feature>
<organism evidence="2 3">
    <name type="scientific">Vibrio inusitatus NBRC 102082</name>
    <dbReference type="NCBI Taxonomy" id="1219070"/>
    <lineage>
        <taxon>Bacteria</taxon>
        <taxon>Pseudomonadati</taxon>
        <taxon>Pseudomonadota</taxon>
        <taxon>Gammaproteobacteria</taxon>
        <taxon>Vibrionales</taxon>
        <taxon>Vibrionaceae</taxon>
        <taxon>Vibrio</taxon>
    </lineage>
</organism>
<keyword evidence="1" id="KW-1133">Transmembrane helix</keyword>
<protein>
    <submittedName>
        <fullName evidence="2">Uncharacterized protein</fullName>
    </submittedName>
</protein>
<feature type="transmembrane region" description="Helical" evidence="1">
    <location>
        <begin position="95"/>
        <end position="115"/>
    </location>
</feature>
<sequence length="240" mass="26038">MPSLLLIDNTMDTYAQLSIQLFLPMAIGALAILILALTKGEICPGQRGRLHKQLPIIACLFFISGGAMPAFIVPAALLVYFSVQTKTGKTRDSGPLFLLMLAGVSACLFWIVSIVNSEPRFVVGSLSIALGEVFFLGSALGHLLLIRAKTRLQAFHTLLPVAGIASAMLLVLSVLIQAHWAWNEQSEMVISVISFAFPLLLTAILVWSWHLFRSSTVNQYQVLVASVLGISGSYLLLPLF</sequence>
<evidence type="ECO:0000313" key="2">
    <source>
        <dbReference type="EMBL" id="GEA50077.1"/>
    </source>
</evidence>
<comment type="caution">
    <text evidence="2">The sequence shown here is derived from an EMBL/GenBank/DDBJ whole genome shotgun (WGS) entry which is preliminary data.</text>
</comment>
<gene>
    <name evidence="2" type="ORF">VIN01S_08810</name>
</gene>